<dbReference type="PANTHER" id="PTHR12526:SF630">
    <property type="entry name" value="GLYCOSYLTRANSFERASE"/>
    <property type="match status" value="1"/>
</dbReference>
<evidence type="ECO:0000259" key="2">
    <source>
        <dbReference type="Pfam" id="PF13477"/>
    </source>
</evidence>
<gene>
    <name evidence="3" type="ORF">IQ19_04978</name>
</gene>
<dbReference type="RefSeq" id="WP_144545908.1">
    <property type="nucleotide sequence ID" value="NZ_CBCSDC010000032.1"/>
</dbReference>
<keyword evidence="3" id="KW-0808">Transferase</keyword>
<name>A0A562J7R2_9BACI</name>
<organism evidence="3 4">
    <name type="scientific">Cytobacillus oceanisediminis</name>
    <dbReference type="NCBI Taxonomy" id="665099"/>
    <lineage>
        <taxon>Bacteria</taxon>
        <taxon>Bacillati</taxon>
        <taxon>Bacillota</taxon>
        <taxon>Bacilli</taxon>
        <taxon>Bacillales</taxon>
        <taxon>Bacillaceae</taxon>
        <taxon>Cytobacillus</taxon>
    </lineage>
</organism>
<dbReference type="GO" id="GO:0016757">
    <property type="term" value="F:glycosyltransferase activity"/>
    <property type="evidence" value="ECO:0007669"/>
    <property type="project" value="InterPro"/>
</dbReference>
<dbReference type="EMBL" id="VLKI01000024">
    <property type="protein sequence ID" value="TWH79232.1"/>
    <property type="molecule type" value="Genomic_DNA"/>
</dbReference>
<proteinExistence type="predicted"/>
<accession>A0A562J7R2</accession>
<keyword evidence="4" id="KW-1185">Reference proteome</keyword>
<dbReference type="Pfam" id="PF00534">
    <property type="entry name" value="Glycos_transf_1"/>
    <property type="match status" value="1"/>
</dbReference>
<dbReference type="SUPFAM" id="SSF53756">
    <property type="entry name" value="UDP-Glycosyltransferase/glycogen phosphorylase"/>
    <property type="match status" value="1"/>
</dbReference>
<dbReference type="OrthoDB" id="9806653at2"/>
<dbReference type="InterPro" id="IPR028098">
    <property type="entry name" value="Glyco_trans_4-like_N"/>
</dbReference>
<dbReference type="AlphaFoldDB" id="A0A562J7R2"/>
<sequence>MKILVLANFGMGLYNFRKELLEELINNKNEVYISLPKDEYVPKLQKLGCKFIDTHIDRRGTNPLKDLKLLFHYIKIIKGIKPDIVLTYTIKPNVYGGIACRITKVPYIVNITGLGTSVENKGLIQRLTKLLYKIGLGNASCVFFQNESNMKFFTDNNLCTNKTKLIPGSGVNLKQHKFEEYPLNDGNIRFLFIGRIMKAKGVDELLQAAEIVKEKHPNVNFNLIGFSEEDYKQKLDEFEKKGVIKQLGQQEDVHSFIKYSHATILPSYHEGTANVLLESAATGRPVLASKVPGCLETFEDGQSGLGFKVRDVESLVNAILNFIRLPYEQKKAMGIAGRRKMENEFDRKIVINAYMDEIHKVKGEEN</sequence>
<dbReference type="Pfam" id="PF13477">
    <property type="entry name" value="Glyco_trans_4_2"/>
    <property type="match status" value="1"/>
</dbReference>
<comment type="caution">
    <text evidence="3">The sequence shown here is derived from an EMBL/GenBank/DDBJ whole genome shotgun (WGS) entry which is preliminary data.</text>
</comment>
<dbReference type="Proteomes" id="UP000318667">
    <property type="component" value="Unassembled WGS sequence"/>
</dbReference>
<dbReference type="Gene3D" id="3.40.50.2000">
    <property type="entry name" value="Glycogen Phosphorylase B"/>
    <property type="match status" value="2"/>
</dbReference>
<reference evidence="3 4" key="1">
    <citation type="journal article" date="2015" name="Stand. Genomic Sci.">
        <title>Genomic Encyclopedia of Bacterial and Archaeal Type Strains, Phase III: the genomes of soil and plant-associated and newly described type strains.</title>
        <authorList>
            <person name="Whitman W.B."/>
            <person name="Woyke T."/>
            <person name="Klenk H.P."/>
            <person name="Zhou Y."/>
            <person name="Lilburn T.G."/>
            <person name="Beck B.J."/>
            <person name="De Vos P."/>
            <person name="Vandamme P."/>
            <person name="Eisen J.A."/>
            <person name="Garrity G."/>
            <person name="Hugenholtz P."/>
            <person name="Kyrpides N.C."/>
        </authorList>
    </citation>
    <scope>NUCLEOTIDE SEQUENCE [LARGE SCALE GENOMIC DNA]</scope>
    <source>
        <strain evidence="3 4">CGMCC 1.10115</strain>
    </source>
</reference>
<dbReference type="GeneID" id="65406047"/>
<protein>
    <submittedName>
        <fullName evidence="3">Galacturonosyltransferase</fullName>
    </submittedName>
</protein>
<dbReference type="CDD" id="cd03808">
    <property type="entry name" value="GT4_CapM-like"/>
    <property type="match status" value="1"/>
</dbReference>
<dbReference type="PANTHER" id="PTHR12526">
    <property type="entry name" value="GLYCOSYLTRANSFERASE"/>
    <property type="match status" value="1"/>
</dbReference>
<evidence type="ECO:0000259" key="1">
    <source>
        <dbReference type="Pfam" id="PF00534"/>
    </source>
</evidence>
<feature type="domain" description="Glycosyl transferase family 1" evidence="1">
    <location>
        <begin position="176"/>
        <end position="339"/>
    </location>
</feature>
<evidence type="ECO:0000313" key="3">
    <source>
        <dbReference type="EMBL" id="TWH79232.1"/>
    </source>
</evidence>
<evidence type="ECO:0000313" key="4">
    <source>
        <dbReference type="Proteomes" id="UP000318667"/>
    </source>
</evidence>
<dbReference type="InterPro" id="IPR001296">
    <property type="entry name" value="Glyco_trans_1"/>
</dbReference>
<feature type="domain" description="Glycosyltransferase subfamily 4-like N-terminal" evidence="2">
    <location>
        <begin position="2"/>
        <end position="146"/>
    </location>
</feature>